<dbReference type="PANTHER" id="PTHR24251:SF30">
    <property type="entry name" value="MEMBRANE FRIZZLED-RELATED PROTEIN"/>
    <property type="match status" value="1"/>
</dbReference>
<gene>
    <name evidence="9" type="ORF">scyTo_0012024</name>
</gene>
<evidence type="ECO:0000256" key="3">
    <source>
        <dbReference type="ARBA" id="ARBA00023157"/>
    </source>
</evidence>
<dbReference type="FunFam" id="2.60.120.290:FF:000013">
    <property type="entry name" value="Membrane frizzled-related protein"/>
    <property type="match status" value="1"/>
</dbReference>
<keyword evidence="4" id="KW-0325">Glycoprotein</keyword>
<evidence type="ECO:0000256" key="4">
    <source>
        <dbReference type="ARBA" id="ARBA00023180"/>
    </source>
</evidence>
<dbReference type="PROSITE" id="PS01180">
    <property type="entry name" value="CUB"/>
    <property type="match status" value="2"/>
</dbReference>
<dbReference type="SUPFAM" id="SSF57424">
    <property type="entry name" value="LDL receptor-like module"/>
    <property type="match status" value="2"/>
</dbReference>
<dbReference type="CDD" id="cd00041">
    <property type="entry name" value="CUB"/>
    <property type="match status" value="2"/>
</dbReference>
<dbReference type="Gene3D" id="4.10.400.10">
    <property type="entry name" value="Low-density Lipoprotein Receptor"/>
    <property type="match status" value="2"/>
</dbReference>
<evidence type="ECO:0000313" key="10">
    <source>
        <dbReference type="Proteomes" id="UP000288216"/>
    </source>
</evidence>
<evidence type="ECO:0000256" key="7">
    <source>
        <dbReference type="SAM" id="Phobius"/>
    </source>
</evidence>
<feature type="disulfide bond" evidence="6">
    <location>
        <begin position="315"/>
        <end position="333"/>
    </location>
</feature>
<evidence type="ECO:0000256" key="5">
    <source>
        <dbReference type="PROSITE-ProRule" id="PRU00059"/>
    </source>
</evidence>
<dbReference type="PRINTS" id="PR00261">
    <property type="entry name" value="LDLRECEPTOR"/>
</dbReference>
<dbReference type="FunFam" id="2.60.120.290:FF:000005">
    <property type="entry name" value="Procollagen C-endopeptidase enhancer 1"/>
    <property type="match status" value="1"/>
</dbReference>
<feature type="disulfide bond" evidence="6">
    <location>
        <begin position="476"/>
        <end position="494"/>
    </location>
</feature>
<feature type="disulfide bond" evidence="6">
    <location>
        <begin position="469"/>
        <end position="481"/>
    </location>
</feature>
<dbReference type="STRING" id="75743.A0A401P084"/>
<dbReference type="InterPro" id="IPR002172">
    <property type="entry name" value="LDrepeatLR_classA_rpt"/>
</dbReference>
<dbReference type="PROSITE" id="PS50068">
    <property type="entry name" value="LDLRA_2"/>
    <property type="match status" value="2"/>
</dbReference>
<keyword evidence="10" id="KW-1185">Reference proteome</keyword>
<feature type="domain" description="CUB" evidence="8">
    <location>
        <begin position="349"/>
        <end position="462"/>
    </location>
</feature>
<dbReference type="EMBL" id="BFAA01005676">
    <property type="protein sequence ID" value="GCB66528.1"/>
    <property type="molecule type" value="Genomic_DNA"/>
</dbReference>
<dbReference type="Proteomes" id="UP000288216">
    <property type="component" value="Unassembled WGS sequence"/>
</dbReference>
<organism evidence="9 10">
    <name type="scientific">Scyliorhinus torazame</name>
    <name type="common">Cloudy catshark</name>
    <name type="synonym">Catulus torazame</name>
    <dbReference type="NCBI Taxonomy" id="75743"/>
    <lineage>
        <taxon>Eukaryota</taxon>
        <taxon>Metazoa</taxon>
        <taxon>Chordata</taxon>
        <taxon>Craniata</taxon>
        <taxon>Vertebrata</taxon>
        <taxon>Chondrichthyes</taxon>
        <taxon>Elasmobranchii</taxon>
        <taxon>Galeomorphii</taxon>
        <taxon>Galeoidea</taxon>
        <taxon>Carcharhiniformes</taxon>
        <taxon>Scyliorhinidae</taxon>
        <taxon>Scyliorhinus</taxon>
    </lineage>
</organism>
<protein>
    <recommendedName>
        <fullName evidence="8">CUB domain-containing protein</fullName>
    </recommendedName>
</protein>
<keyword evidence="3 6" id="KW-1015">Disulfide bond</keyword>
<dbReference type="Pfam" id="PF00431">
    <property type="entry name" value="CUB"/>
    <property type="match status" value="2"/>
</dbReference>
<feature type="disulfide bond" evidence="6">
    <location>
        <begin position="327"/>
        <end position="342"/>
    </location>
</feature>
<dbReference type="FunFam" id="4.10.400.10:FF:000034">
    <property type="entry name" value="Low-density lipoprotein receptor-related protein 2"/>
    <property type="match status" value="1"/>
</dbReference>
<evidence type="ECO:0000256" key="2">
    <source>
        <dbReference type="ARBA" id="ARBA00022737"/>
    </source>
</evidence>
<keyword evidence="1" id="KW-0732">Signal</keyword>
<dbReference type="AlphaFoldDB" id="A0A401P084"/>
<dbReference type="SMART" id="SM00042">
    <property type="entry name" value="CUB"/>
    <property type="match status" value="2"/>
</dbReference>
<dbReference type="InterPro" id="IPR036055">
    <property type="entry name" value="LDL_receptor-like_sf"/>
</dbReference>
<evidence type="ECO:0000256" key="1">
    <source>
        <dbReference type="ARBA" id="ARBA00022729"/>
    </source>
</evidence>
<dbReference type="OrthoDB" id="9991628at2759"/>
<keyword evidence="7" id="KW-1133">Transmembrane helix</keyword>
<dbReference type="InterPro" id="IPR035914">
    <property type="entry name" value="Sperma_CUB_dom_sf"/>
</dbReference>
<keyword evidence="7" id="KW-0472">Membrane</keyword>
<feature type="transmembrane region" description="Helical" evidence="7">
    <location>
        <begin position="96"/>
        <end position="117"/>
    </location>
</feature>
<dbReference type="Pfam" id="PF00057">
    <property type="entry name" value="Ldl_recept_a"/>
    <property type="match status" value="2"/>
</dbReference>
<dbReference type="SUPFAM" id="SSF49854">
    <property type="entry name" value="Spermadhesin, CUB domain"/>
    <property type="match status" value="2"/>
</dbReference>
<keyword evidence="2" id="KW-0677">Repeat</keyword>
<name>A0A401P084_SCYTO</name>
<dbReference type="CDD" id="cd00112">
    <property type="entry name" value="LDLa"/>
    <property type="match status" value="2"/>
</dbReference>
<dbReference type="InterPro" id="IPR000859">
    <property type="entry name" value="CUB_dom"/>
</dbReference>
<comment type="caution">
    <text evidence="9">The sequence shown here is derived from an EMBL/GenBank/DDBJ whole genome shotgun (WGS) entry which is preliminary data.</text>
</comment>
<dbReference type="OMA" id="WWILAEL"/>
<evidence type="ECO:0000259" key="8">
    <source>
        <dbReference type="PROSITE" id="PS01180"/>
    </source>
</evidence>
<reference evidence="9 10" key="1">
    <citation type="journal article" date="2018" name="Nat. Ecol. Evol.">
        <title>Shark genomes provide insights into elasmobranch evolution and the origin of vertebrates.</title>
        <authorList>
            <person name="Hara Y"/>
            <person name="Yamaguchi K"/>
            <person name="Onimaru K"/>
            <person name="Kadota M"/>
            <person name="Koyanagi M"/>
            <person name="Keeley SD"/>
            <person name="Tatsumi K"/>
            <person name="Tanaka K"/>
            <person name="Motone F"/>
            <person name="Kageyama Y"/>
            <person name="Nozu R"/>
            <person name="Adachi N"/>
            <person name="Nishimura O"/>
            <person name="Nakagawa R"/>
            <person name="Tanegashima C"/>
            <person name="Kiyatake I"/>
            <person name="Matsumoto R"/>
            <person name="Murakumo K"/>
            <person name="Nishida K"/>
            <person name="Terakita A"/>
            <person name="Kuratani S"/>
            <person name="Sato K"/>
            <person name="Hyodo S Kuraku.S."/>
        </authorList>
    </citation>
    <scope>NUCLEOTIDE SEQUENCE [LARGE SCALE GENOMIC DNA]</scope>
</reference>
<sequence length="514" mass="57158">MFELMPIKEQLIQDSNLFENFASSNMPEKMEFTEIALEDHWKEESKTDFVNPAYQPDSGSKEQLEEESGNYLKVNVSVNGSWETLARRAGTFPVPVWLLVTVTVILTLAIGGSLITFTVQYVTRESSGNQSGEMTTAPQNDANNYFISLITASSFVATTSSENMILQNPNVSAVTTPIQTFTPSPLCGGIFRNPEGSFSSPHYPAQYPANLVCVWWILAELGHVIQFKIDSLNIEGQSPCHFDRLDLHEETENGLHSHQIARLCGNVAPPTVNTNTSRLKVSFVSDTSIGGRGFTARYWIIASSDKSCAWDEFLCDDGRCLFTSFNCNNFYDCLDKSDEVNCAHHHHDCGGILTSLEGSLATPKHPEQYPHRQVCVWHISVPRGHIIQLLFHNFSLETAVDCRNDFVEVHDRASSSPSSLVGRFCGDSLPPTLTSPRHEMLVLFVADEEESDVGFFATYQSVNRSEATCSPREFLCTDGQCEEMQWVCDGWNDCSDGSDEMNCSGVTHLPYASD</sequence>
<feature type="domain" description="CUB" evidence="8">
    <location>
        <begin position="187"/>
        <end position="301"/>
    </location>
</feature>
<proteinExistence type="predicted"/>
<feature type="disulfide bond" evidence="6">
    <location>
        <begin position="308"/>
        <end position="320"/>
    </location>
</feature>
<dbReference type="PANTHER" id="PTHR24251">
    <property type="entry name" value="OVOCHYMASE-RELATED"/>
    <property type="match status" value="1"/>
</dbReference>
<feature type="disulfide bond" evidence="6">
    <location>
        <begin position="488"/>
        <end position="503"/>
    </location>
</feature>
<comment type="caution">
    <text evidence="5">Lacks conserved residue(s) required for the propagation of feature annotation.</text>
</comment>
<evidence type="ECO:0000256" key="6">
    <source>
        <dbReference type="PROSITE-ProRule" id="PRU00124"/>
    </source>
</evidence>
<evidence type="ECO:0000313" key="9">
    <source>
        <dbReference type="EMBL" id="GCB66528.1"/>
    </source>
</evidence>
<accession>A0A401P084</accession>
<keyword evidence="7" id="KW-0812">Transmembrane</keyword>
<dbReference type="Gene3D" id="2.60.120.290">
    <property type="entry name" value="Spermadhesin, CUB domain"/>
    <property type="match status" value="2"/>
</dbReference>
<dbReference type="SMART" id="SM00192">
    <property type="entry name" value="LDLa"/>
    <property type="match status" value="2"/>
</dbReference>